<accession>A0A139HJA8</accession>
<name>A0A139HJA8_9PEZI</name>
<feature type="transmembrane region" description="Helical" evidence="1">
    <location>
        <begin position="23"/>
        <end position="47"/>
    </location>
</feature>
<evidence type="ECO:0000256" key="1">
    <source>
        <dbReference type="SAM" id="Phobius"/>
    </source>
</evidence>
<gene>
    <name evidence="2" type="ORF">AC578_10674</name>
</gene>
<proteinExistence type="predicted"/>
<feature type="transmembrane region" description="Helical" evidence="1">
    <location>
        <begin position="184"/>
        <end position="202"/>
    </location>
</feature>
<keyword evidence="1" id="KW-1133">Transmembrane helix</keyword>
<dbReference type="OrthoDB" id="3868692at2759"/>
<feature type="transmembrane region" description="Helical" evidence="1">
    <location>
        <begin position="128"/>
        <end position="156"/>
    </location>
</feature>
<organism evidence="2 3">
    <name type="scientific">Pseudocercospora eumusae</name>
    <dbReference type="NCBI Taxonomy" id="321146"/>
    <lineage>
        <taxon>Eukaryota</taxon>
        <taxon>Fungi</taxon>
        <taxon>Dikarya</taxon>
        <taxon>Ascomycota</taxon>
        <taxon>Pezizomycotina</taxon>
        <taxon>Dothideomycetes</taxon>
        <taxon>Dothideomycetidae</taxon>
        <taxon>Mycosphaerellales</taxon>
        <taxon>Mycosphaerellaceae</taxon>
        <taxon>Pseudocercospora</taxon>
    </lineage>
</organism>
<evidence type="ECO:0000313" key="2">
    <source>
        <dbReference type="EMBL" id="KXT02584.1"/>
    </source>
</evidence>
<sequence>MADRDISISGWQEAWLERTHPQLFQYCITLTYTLAAVSIFMSIRSLLLTRRCRREILEEPSSRASVFAACDKKMLSITRCQFLVSSIFCFNTLAIWLVDAGISVFAVWYDVDSNPEAYTAQLWLDLAIASVSMLGLFIFVFMAFPMIQLMVFSWAFAKYRTKSNSFDGTLGAYVPELRTLTTHLAQMWMMAGFLLMAFWPVYFKSPLRLTIAEAIYGSGLAWSHVATMLIWRSEEIANIEIKPRMSVKDAVLLYGQHGMAIPFKKTETHVLPKFDDEKQALLADSSS</sequence>
<keyword evidence="1" id="KW-0812">Transmembrane</keyword>
<dbReference type="EMBL" id="LFZN01000040">
    <property type="protein sequence ID" value="KXT02584.1"/>
    <property type="molecule type" value="Genomic_DNA"/>
</dbReference>
<evidence type="ECO:0000313" key="3">
    <source>
        <dbReference type="Proteomes" id="UP000070133"/>
    </source>
</evidence>
<reference evidence="2 3" key="1">
    <citation type="submission" date="2015-07" db="EMBL/GenBank/DDBJ databases">
        <title>Comparative genomics of the Sigatoka disease complex on banana suggests a link between parallel evolutionary changes in Pseudocercospora fijiensis and Pseudocercospora eumusae and increased virulence on the banana host.</title>
        <authorList>
            <person name="Chang T.-C."/>
            <person name="Salvucci A."/>
            <person name="Crous P.W."/>
            <person name="Stergiopoulos I."/>
        </authorList>
    </citation>
    <scope>NUCLEOTIDE SEQUENCE [LARGE SCALE GENOMIC DNA]</scope>
    <source>
        <strain evidence="2 3">CBS 114824</strain>
    </source>
</reference>
<protein>
    <submittedName>
        <fullName evidence="2">Uncharacterized protein</fullName>
    </submittedName>
</protein>
<dbReference type="AlphaFoldDB" id="A0A139HJA8"/>
<comment type="caution">
    <text evidence="2">The sequence shown here is derived from an EMBL/GenBank/DDBJ whole genome shotgun (WGS) entry which is preliminary data.</text>
</comment>
<keyword evidence="1" id="KW-0472">Membrane</keyword>
<keyword evidence="3" id="KW-1185">Reference proteome</keyword>
<feature type="transmembrane region" description="Helical" evidence="1">
    <location>
        <begin position="82"/>
        <end position="108"/>
    </location>
</feature>
<dbReference type="Proteomes" id="UP000070133">
    <property type="component" value="Unassembled WGS sequence"/>
</dbReference>